<dbReference type="PANTHER" id="PTHR34471">
    <property type="entry name" value="ARGININE REPRESSOR"/>
    <property type="match status" value="1"/>
</dbReference>
<evidence type="ECO:0000256" key="4">
    <source>
        <dbReference type="ARBA" id="ARBA00023015"/>
    </source>
</evidence>
<gene>
    <name evidence="11" type="primary">ahrC</name>
    <name evidence="7 11" type="synonym">argR</name>
    <name evidence="11" type="ORF">ACFQNG_07375</name>
</gene>
<dbReference type="PRINTS" id="PR01467">
    <property type="entry name" value="ARGREPRESSOR"/>
</dbReference>
<evidence type="ECO:0000256" key="8">
    <source>
        <dbReference type="NCBIfam" id="TIGR01529"/>
    </source>
</evidence>
<dbReference type="Gene3D" id="3.30.1360.40">
    <property type="match status" value="1"/>
</dbReference>
<dbReference type="NCBIfam" id="NF003281">
    <property type="entry name" value="PRK04280.1"/>
    <property type="match status" value="1"/>
</dbReference>
<keyword evidence="7" id="KW-0678">Repressor</keyword>
<comment type="pathway">
    <text evidence="7">Amino-acid biosynthesis; L-arginine biosynthesis [regulation].</text>
</comment>
<comment type="caution">
    <text evidence="11">The sequence shown here is derived from an EMBL/GenBank/DDBJ whole genome shotgun (WGS) entry which is preliminary data.</text>
</comment>
<comment type="subcellular location">
    <subcellularLocation>
        <location evidence="1 7">Cytoplasm</location>
    </subcellularLocation>
</comment>
<dbReference type="SUPFAM" id="SSF46785">
    <property type="entry name" value="Winged helix' DNA-binding domain"/>
    <property type="match status" value="1"/>
</dbReference>
<dbReference type="EMBL" id="JBHTBW010000019">
    <property type="protein sequence ID" value="MFC7440973.1"/>
    <property type="molecule type" value="Genomic_DNA"/>
</dbReference>
<dbReference type="Proteomes" id="UP001596500">
    <property type="component" value="Unassembled WGS sequence"/>
</dbReference>
<dbReference type="RefSeq" id="WP_379864252.1">
    <property type="nucleotide sequence ID" value="NZ_JBHTBW010000019.1"/>
</dbReference>
<keyword evidence="4 7" id="KW-0805">Transcription regulation</keyword>
<keyword evidence="12" id="KW-1185">Reference proteome</keyword>
<evidence type="ECO:0000313" key="12">
    <source>
        <dbReference type="Proteomes" id="UP001596500"/>
    </source>
</evidence>
<accession>A0ABW2RJ51</accession>
<dbReference type="HAMAP" id="MF_00173">
    <property type="entry name" value="Arg_repressor"/>
    <property type="match status" value="1"/>
</dbReference>
<keyword evidence="7" id="KW-0055">Arginine biosynthesis</keyword>
<feature type="domain" description="Arginine repressor DNA-binding" evidence="9">
    <location>
        <begin position="1"/>
        <end position="69"/>
    </location>
</feature>
<keyword evidence="7" id="KW-0028">Amino-acid biosynthesis</keyword>
<feature type="domain" description="Arginine repressor C-terminal" evidence="10">
    <location>
        <begin position="81"/>
        <end position="147"/>
    </location>
</feature>
<dbReference type="Pfam" id="PF01316">
    <property type="entry name" value="Arg_repressor"/>
    <property type="match status" value="1"/>
</dbReference>
<evidence type="ECO:0000256" key="2">
    <source>
        <dbReference type="ARBA" id="ARBA00008316"/>
    </source>
</evidence>
<reference evidence="12" key="1">
    <citation type="journal article" date="2019" name="Int. J. Syst. Evol. Microbiol.">
        <title>The Global Catalogue of Microorganisms (GCM) 10K type strain sequencing project: providing services to taxonomists for standard genome sequencing and annotation.</title>
        <authorList>
            <consortium name="The Broad Institute Genomics Platform"/>
            <consortium name="The Broad Institute Genome Sequencing Center for Infectious Disease"/>
            <person name="Wu L."/>
            <person name="Ma J."/>
        </authorList>
    </citation>
    <scope>NUCLEOTIDE SEQUENCE [LARGE SCALE GENOMIC DNA]</scope>
    <source>
        <strain evidence="12">CGMCC 1.12942</strain>
    </source>
</reference>
<evidence type="ECO:0000256" key="7">
    <source>
        <dbReference type="HAMAP-Rule" id="MF_00173"/>
    </source>
</evidence>
<sequence>MMKAQRHIKIREIIGMKEIETQDELVEELKQAGYNVTQATVSRDIKELQLVKVPTSKGTYKYSMPSEDKRINPLKKLKRTLQESFVSIDASENLIVLKTLPGNAHAIAALMDHLDWEEILGTLAGDDTILIICRSKEKAPELVQRFLDLV</sequence>
<dbReference type="InterPro" id="IPR020899">
    <property type="entry name" value="Arg_repress_C"/>
</dbReference>
<evidence type="ECO:0000259" key="10">
    <source>
        <dbReference type="Pfam" id="PF02863"/>
    </source>
</evidence>
<evidence type="ECO:0000256" key="5">
    <source>
        <dbReference type="ARBA" id="ARBA00023125"/>
    </source>
</evidence>
<keyword evidence="6 7" id="KW-0804">Transcription</keyword>
<evidence type="ECO:0000259" key="9">
    <source>
        <dbReference type="Pfam" id="PF01316"/>
    </source>
</evidence>
<protein>
    <recommendedName>
        <fullName evidence="7 8">Arginine repressor</fullName>
    </recommendedName>
</protein>
<comment type="function">
    <text evidence="7">Regulates arginine biosynthesis genes.</text>
</comment>
<dbReference type="InterPro" id="IPR036251">
    <property type="entry name" value="Arg_repress_C_sf"/>
</dbReference>
<comment type="similarity">
    <text evidence="2 7">Belongs to the ArgR family.</text>
</comment>
<dbReference type="SUPFAM" id="SSF55252">
    <property type="entry name" value="C-terminal domain of arginine repressor"/>
    <property type="match status" value="1"/>
</dbReference>
<evidence type="ECO:0000313" key="11">
    <source>
        <dbReference type="EMBL" id="MFC7440973.1"/>
    </source>
</evidence>
<dbReference type="Gene3D" id="1.10.10.10">
    <property type="entry name" value="Winged helix-like DNA-binding domain superfamily/Winged helix DNA-binding domain"/>
    <property type="match status" value="1"/>
</dbReference>
<dbReference type="PANTHER" id="PTHR34471:SF1">
    <property type="entry name" value="ARGININE REPRESSOR"/>
    <property type="match status" value="1"/>
</dbReference>
<dbReference type="Pfam" id="PF02863">
    <property type="entry name" value="Arg_repressor_C"/>
    <property type="match status" value="1"/>
</dbReference>
<dbReference type="NCBIfam" id="TIGR01529">
    <property type="entry name" value="argR_whole"/>
    <property type="match status" value="1"/>
</dbReference>
<evidence type="ECO:0000256" key="3">
    <source>
        <dbReference type="ARBA" id="ARBA00022490"/>
    </source>
</evidence>
<name>A0ABW2RJ51_9BACL</name>
<dbReference type="InterPro" id="IPR036390">
    <property type="entry name" value="WH_DNA-bd_sf"/>
</dbReference>
<keyword evidence="3 7" id="KW-0963">Cytoplasm</keyword>
<dbReference type="InterPro" id="IPR036388">
    <property type="entry name" value="WH-like_DNA-bd_sf"/>
</dbReference>
<keyword evidence="5 7" id="KW-0238">DNA-binding</keyword>
<proteinExistence type="inferred from homology"/>
<dbReference type="InterPro" id="IPR020900">
    <property type="entry name" value="Arg_repress_DNA-bd"/>
</dbReference>
<organism evidence="11 12">
    <name type="scientific">Laceyella putida</name>
    <dbReference type="NCBI Taxonomy" id="110101"/>
    <lineage>
        <taxon>Bacteria</taxon>
        <taxon>Bacillati</taxon>
        <taxon>Bacillota</taxon>
        <taxon>Bacilli</taxon>
        <taxon>Bacillales</taxon>
        <taxon>Thermoactinomycetaceae</taxon>
        <taxon>Laceyella</taxon>
    </lineage>
</organism>
<evidence type="ECO:0000256" key="6">
    <source>
        <dbReference type="ARBA" id="ARBA00023163"/>
    </source>
</evidence>
<evidence type="ECO:0000256" key="1">
    <source>
        <dbReference type="ARBA" id="ARBA00004496"/>
    </source>
</evidence>
<dbReference type="InterPro" id="IPR001669">
    <property type="entry name" value="Arg_repress"/>
</dbReference>